<reference evidence="3" key="1">
    <citation type="journal article" date="2017" name="Front. Plant Sci.">
        <title>Climate Clever Clovers: New Paradigm to Reduce the Environmental Footprint of Ruminants by Breeding Low Methanogenic Forages Utilizing Haplotype Variation.</title>
        <authorList>
            <person name="Kaur P."/>
            <person name="Appels R."/>
            <person name="Bayer P.E."/>
            <person name="Keeble-Gagnere G."/>
            <person name="Wang J."/>
            <person name="Hirakawa H."/>
            <person name="Shirasawa K."/>
            <person name="Vercoe P."/>
            <person name="Stefanova K."/>
            <person name="Durmic Z."/>
            <person name="Nichols P."/>
            <person name="Revell C."/>
            <person name="Isobe S.N."/>
            <person name="Edwards D."/>
            <person name="Erskine W."/>
        </authorList>
    </citation>
    <scope>NUCLEOTIDE SEQUENCE [LARGE SCALE GENOMIC DNA]</scope>
    <source>
        <strain evidence="3">cv. Daliak</strain>
    </source>
</reference>
<feature type="region of interest" description="Disordered" evidence="1">
    <location>
        <begin position="274"/>
        <end position="308"/>
    </location>
</feature>
<gene>
    <name evidence="2" type="ORF">TSUD_382010</name>
</gene>
<organism evidence="2 3">
    <name type="scientific">Trifolium subterraneum</name>
    <name type="common">Subterranean clover</name>
    <dbReference type="NCBI Taxonomy" id="3900"/>
    <lineage>
        <taxon>Eukaryota</taxon>
        <taxon>Viridiplantae</taxon>
        <taxon>Streptophyta</taxon>
        <taxon>Embryophyta</taxon>
        <taxon>Tracheophyta</taxon>
        <taxon>Spermatophyta</taxon>
        <taxon>Magnoliopsida</taxon>
        <taxon>eudicotyledons</taxon>
        <taxon>Gunneridae</taxon>
        <taxon>Pentapetalae</taxon>
        <taxon>rosids</taxon>
        <taxon>fabids</taxon>
        <taxon>Fabales</taxon>
        <taxon>Fabaceae</taxon>
        <taxon>Papilionoideae</taxon>
        <taxon>50 kb inversion clade</taxon>
        <taxon>NPAAA clade</taxon>
        <taxon>Hologalegina</taxon>
        <taxon>IRL clade</taxon>
        <taxon>Trifolieae</taxon>
        <taxon>Trifolium</taxon>
    </lineage>
</organism>
<protein>
    <submittedName>
        <fullName evidence="2">Uncharacterized protein</fullName>
    </submittedName>
</protein>
<feature type="compositionally biased region" description="Polar residues" evidence="1">
    <location>
        <begin position="22"/>
        <end position="41"/>
    </location>
</feature>
<feature type="compositionally biased region" description="Polar residues" evidence="1">
    <location>
        <begin position="156"/>
        <end position="166"/>
    </location>
</feature>
<feature type="compositionally biased region" description="Acidic residues" evidence="1">
    <location>
        <begin position="397"/>
        <end position="434"/>
    </location>
</feature>
<sequence length="434" mass="48319">MENYNKTPQQIASNERKKRKLTISNKKQSIQQQNWNPSNIVVSPIPQPQFTTPLSDITPTNNSNNSQPSERHKKLQPPPKNGIFQNRGVNLFNKFSNTITQNSPTSSTKQFDTVSENGNPSSISVIPKIRPNFLPNISNPPISFKPFDLSHQIIQSATSSSPNSNPKVGAKRKSQNSTNVATTANPNILSNLSNPANSFKPFDFNHQTSQTAKSSSPHSKSQVGTKRKSQNSTNVTTIVNPSFISHIPTLRQNILPNISNPANSFKPFDLNHKTFENATSSSPHPKSQIGTNRKSQNTTNDSTTVSPNQIAIPHSQHQRTRVSQDIFHASKPSPLANIQAPPRQSHYQTRGVNLYNKFTSQNKIDEASTSNSQVGTKIKSQYSHLFDNHVIESSSSESEEDMFNEVDSQSEYEDESELEEEDDEEEEEEQGCIN</sequence>
<feature type="region of interest" description="Disordered" evidence="1">
    <location>
        <begin position="98"/>
        <end position="118"/>
    </location>
</feature>
<feature type="compositionally biased region" description="Polar residues" evidence="1">
    <location>
        <begin position="1"/>
        <end position="13"/>
    </location>
</feature>
<evidence type="ECO:0000313" key="3">
    <source>
        <dbReference type="Proteomes" id="UP000242715"/>
    </source>
</evidence>
<keyword evidence="3" id="KW-1185">Reference proteome</keyword>
<accession>A0A2Z6LP63</accession>
<feature type="compositionally biased region" description="Polar residues" evidence="1">
    <location>
        <begin position="276"/>
        <end position="308"/>
    </location>
</feature>
<evidence type="ECO:0000313" key="2">
    <source>
        <dbReference type="EMBL" id="GAU20109.1"/>
    </source>
</evidence>
<name>A0A2Z6LP63_TRISU</name>
<dbReference type="AlphaFoldDB" id="A0A2Z6LP63"/>
<dbReference type="EMBL" id="DF973208">
    <property type="protein sequence ID" value="GAU20109.1"/>
    <property type="molecule type" value="Genomic_DNA"/>
</dbReference>
<proteinExistence type="predicted"/>
<feature type="compositionally biased region" description="Polar residues" evidence="1">
    <location>
        <begin position="48"/>
        <end position="60"/>
    </location>
</feature>
<feature type="region of interest" description="Disordered" evidence="1">
    <location>
        <begin position="156"/>
        <end position="234"/>
    </location>
</feature>
<feature type="region of interest" description="Disordered" evidence="1">
    <location>
        <begin position="1"/>
        <end position="83"/>
    </location>
</feature>
<dbReference type="OrthoDB" id="10663620at2759"/>
<evidence type="ECO:0000256" key="1">
    <source>
        <dbReference type="SAM" id="MobiDB-lite"/>
    </source>
</evidence>
<feature type="compositionally biased region" description="Polar residues" evidence="1">
    <location>
        <begin position="205"/>
        <end position="234"/>
    </location>
</feature>
<dbReference type="Proteomes" id="UP000242715">
    <property type="component" value="Unassembled WGS sequence"/>
</dbReference>
<feature type="region of interest" description="Disordered" evidence="1">
    <location>
        <begin position="389"/>
        <end position="434"/>
    </location>
</feature>
<feature type="compositionally biased region" description="Polar residues" evidence="1">
    <location>
        <begin position="175"/>
        <end position="197"/>
    </location>
</feature>